<dbReference type="AlphaFoldDB" id="A0A834SR29"/>
<comment type="caution">
    <text evidence="1">The sequence shown here is derived from an EMBL/GenBank/DDBJ whole genome shotgun (WGS) entry which is preliminary data.</text>
</comment>
<protein>
    <submittedName>
        <fullName evidence="1">Uncharacterized protein</fullName>
    </submittedName>
</protein>
<proteinExistence type="predicted"/>
<organism evidence="1 2">
    <name type="scientific">Senna tora</name>
    <dbReference type="NCBI Taxonomy" id="362788"/>
    <lineage>
        <taxon>Eukaryota</taxon>
        <taxon>Viridiplantae</taxon>
        <taxon>Streptophyta</taxon>
        <taxon>Embryophyta</taxon>
        <taxon>Tracheophyta</taxon>
        <taxon>Spermatophyta</taxon>
        <taxon>Magnoliopsida</taxon>
        <taxon>eudicotyledons</taxon>
        <taxon>Gunneridae</taxon>
        <taxon>Pentapetalae</taxon>
        <taxon>rosids</taxon>
        <taxon>fabids</taxon>
        <taxon>Fabales</taxon>
        <taxon>Fabaceae</taxon>
        <taxon>Caesalpinioideae</taxon>
        <taxon>Cassia clade</taxon>
        <taxon>Senna</taxon>
    </lineage>
</organism>
<evidence type="ECO:0000313" key="1">
    <source>
        <dbReference type="EMBL" id="KAF7807598.1"/>
    </source>
</evidence>
<sequence>MVSCPNELCARTKGLISLTSFVLIWDGWFALRGLCLQQMAGFPCLYELSAQTKCLVALTSFVLKRNSYVMICAQLDGLVALTRNGLLPLLVLCSYEMLPYEDTKWLVALVRFMFKRNEGLVSLTSFALLWDGCFVLKRNSYGMICAQLEGLVAVTRNGLLPFHVFCLYGMLKCYAEHPLTVLNAQDELVQCKMI</sequence>
<gene>
    <name evidence="1" type="ORF">G2W53_039759</name>
</gene>
<keyword evidence="2" id="KW-1185">Reference proteome</keyword>
<accession>A0A834SR29</accession>
<evidence type="ECO:0000313" key="2">
    <source>
        <dbReference type="Proteomes" id="UP000634136"/>
    </source>
</evidence>
<dbReference type="EMBL" id="JAAIUW010000012">
    <property type="protein sequence ID" value="KAF7807598.1"/>
    <property type="molecule type" value="Genomic_DNA"/>
</dbReference>
<dbReference type="Proteomes" id="UP000634136">
    <property type="component" value="Unassembled WGS sequence"/>
</dbReference>
<name>A0A834SR29_9FABA</name>
<reference evidence="1" key="1">
    <citation type="submission" date="2020-09" db="EMBL/GenBank/DDBJ databases">
        <title>Genome-Enabled Discovery of Anthraquinone Biosynthesis in Senna tora.</title>
        <authorList>
            <person name="Kang S.-H."/>
            <person name="Pandey R.P."/>
            <person name="Lee C.-M."/>
            <person name="Sim J.-S."/>
            <person name="Jeong J.-T."/>
            <person name="Choi B.-S."/>
            <person name="Jung M."/>
            <person name="Ginzburg D."/>
            <person name="Zhao K."/>
            <person name="Won S.Y."/>
            <person name="Oh T.-J."/>
            <person name="Yu Y."/>
            <person name="Kim N.-H."/>
            <person name="Lee O.R."/>
            <person name="Lee T.-H."/>
            <person name="Bashyal P."/>
            <person name="Kim T.-S."/>
            <person name="Lee W.-H."/>
            <person name="Kawkins C."/>
            <person name="Kim C.-K."/>
            <person name="Kim J.S."/>
            <person name="Ahn B.O."/>
            <person name="Rhee S.Y."/>
            <person name="Sohng J.K."/>
        </authorList>
    </citation>
    <scope>NUCLEOTIDE SEQUENCE</scope>
    <source>
        <tissue evidence="1">Leaf</tissue>
    </source>
</reference>